<name>A0A2U8DV58_9CLOT</name>
<keyword evidence="3" id="KW-1185">Reference proteome</keyword>
<evidence type="ECO:0000256" key="1">
    <source>
        <dbReference type="SAM" id="Coils"/>
    </source>
</evidence>
<dbReference type="KEGG" id="cdrk:B9W14_17085"/>
<evidence type="ECO:0000313" key="2">
    <source>
        <dbReference type="EMBL" id="AWI06144.1"/>
    </source>
</evidence>
<organism evidence="2 3">
    <name type="scientific">Clostridium drakei</name>
    <dbReference type="NCBI Taxonomy" id="332101"/>
    <lineage>
        <taxon>Bacteria</taxon>
        <taxon>Bacillati</taxon>
        <taxon>Bacillota</taxon>
        <taxon>Clostridia</taxon>
        <taxon>Eubacteriales</taxon>
        <taxon>Clostridiaceae</taxon>
        <taxon>Clostridium</taxon>
    </lineage>
</organism>
<dbReference type="OrthoDB" id="9922366at2"/>
<gene>
    <name evidence="2" type="ORF">B9W14_17085</name>
</gene>
<reference evidence="3" key="1">
    <citation type="submission" date="2017-04" db="EMBL/GenBank/DDBJ databases">
        <authorList>
            <person name="Song Y."/>
            <person name="Cho B.-K."/>
        </authorList>
    </citation>
    <scope>NUCLEOTIDE SEQUENCE [LARGE SCALE GENOMIC DNA]</scope>
    <source>
        <strain evidence="3">SL1</strain>
    </source>
</reference>
<dbReference type="AlphaFoldDB" id="A0A2U8DV58"/>
<dbReference type="Proteomes" id="UP000244910">
    <property type="component" value="Chromosome"/>
</dbReference>
<accession>A0A2U8DV58</accession>
<keyword evidence="1" id="KW-0175">Coiled coil</keyword>
<dbReference type="RefSeq" id="WP_032076195.1">
    <property type="nucleotide sequence ID" value="NZ_CP020953.1"/>
</dbReference>
<proteinExistence type="predicted"/>
<evidence type="ECO:0000313" key="3">
    <source>
        <dbReference type="Proteomes" id="UP000244910"/>
    </source>
</evidence>
<feature type="coiled-coil region" evidence="1">
    <location>
        <begin position="77"/>
        <end position="111"/>
    </location>
</feature>
<protein>
    <submittedName>
        <fullName evidence="2">Uncharacterized protein</fullName>
    </submittedName>
</protein>
<sequence>MSDFDNLVDIIFDSGKVLKDIIKASSEKARKVTNKTKGNIFDDTDSKDDYDWLKGKKLQEDTQKNLSFPYDIGESENAELERNIEYEKAKAQELKKRLEERTTMNLELKEENIMQAIVYSEILGKPRAKRRRSRW</sequence>
<dbReference type="EMBL" id="CP020953">
    <property type="protein sequence ID" value="AWI06144.1"/>
    <property type="molecule type" value="Genomic_DNA"/>
</dbReference>